<sequence>MMHNTLLDPNIEPSELSGRMCNFDRTLCEEMTFLFMDAV</sequence>
<evidence type="ECO:0000313" key="1">
    <source>
        <dbReference type="EMBL" id="EIC23706.1"/>
    </source>
</evidence>
<keyword evidence="2" id="KW-1185">Reference proteome</keyword>
<dbReference type="Proteomes" id="UP000002964">
    <property type="component" value="Unassembled WGS sequence"/>
</dbReference>
<protein>
    <submittedName>
        <fullName evidence="1">Uncharacterized protein</fullName>
    </submittedName>
</protein>
<gene>
    <name evidence="1" type="ORF">Thi970DRAFT_00205</name>
</gene>
<name>H8YWA3_9GAMM</name>
<dbReference type="HOGENOM" id="CLU_3318473_0_0_6"/>
<organism evidence="1 2">
    <name type="scientific">Thiorhodovibrio frisius</name>
    <dbReference type="NCBI Taxonomy" id="631362"/>
    <lineage>
        <taxon>Bacteria</taxon>
        <taxon>Pseudomonadati</taxon>
        <taxon>Pseudomonadota</taxon>
        <taxon>Gammaproteobacteria</taxon>
        <taxon>Chromatiales</taxon>
        <taxon>Chromatiaceae</taxon>
        <taxon>Thiorhodovibrio</taxon>
    </lineage>
</organism>
<reference evidence="2" key="1">
    <citation type="submission" date="2011-06" db="EMBL/GenBank/DDBJ databases">
        <authorList>
            <consortium name="US DOE Joint Genome Institute (JGI-PGF)"/>
            <person name="Lucas S."/>
            <person name="Han J."/>
            <person name="Lapidus A."/>
            <person name="Cheng J.-F."/>
            <person name="Goodwin L."/>
            <person name="Pitluck S."/>
            <person name="Peters L."/>
            <person name="Land M.L."/>
            <person name="Hauser L."/>
            <person name="Vogl K."/>
            <person name="Liu Z."/>
            <person name="Overmann J."/>
            <person name="Frigaard N.-U."/>
            <person name="Bryant D.A."/>
            <person name="Woyke T.J."/>
        </authorList>
    </citation>
    <scope>NUCLEOTIDE SEQUENCE [LARGE SCALE GENOMIC DNA]</scope>
    <source>
        <strain evidence="2">970</strain>
    </source>
</reference>
<evidence type="ECO:0000313" key="2">
    <source>
        <dbReference type="Proteomes" id="UP000002964"/>
    </source>
</evidence>
<reference evidence="1 2" key="2">
    <citation type="submission" date="2011-11" db="EMBL/GenBank/DDBJ databases">
        <authorList>
            <consortium name="US DOE Joint Genome Institute"/>
            <person name="Lucas S."/>
            <person name="Han J."/>
            <person name="Lapidus A."/>
            <person name="Cheng J.-F."/>
            <person name="Goodwin L."/>
            <person name="Pitluck S."/>
            <person name="Peters L."/>
            <person name="Ovchinnikova G."/>
            <person name="Zhang X."/>
            <person name="Detter J.C."/>
            <person name="Han C."/>
            <person name="Tapia R."/>
            <person name="Land M."/>
            <person name="Hauser L."/>
            <person name="Kyrpides N."/>
            <person name="Ivanova N."/>
            <person name="Pagani I."/>
            <person name="Vogl K."/>
            <person name="Liu Z."/>
            <person name="Overmann J."/>
            <person name="Frigaard N.-U."/>
            <person name="Bryant D."/>
            <person name="Woyke T."/>
        </authorList>
    </citation>
    <scope>NUCLEOTIDE SEQUENCE [LARGE SCALE GENOMIC DNA]</scope>
    <source>
        <strain evidence="1 2">970</strain>
    </source>
</reference>
<accession>H8YWA3</accession>
<proteinExistence type="predicted"/>
<dbReference type="AlphaFoldDB" id="H8YWA3"/>
<dbReference type="EMBL" id="JH603164">
    <property type="protein sequence ID" value="EIC23706.1"/>
    <property type="molecule type" value="Genomic_DNA"/>
</dbReference>